<evidence type="ECO:0000259" key="5">
    <source>
        <dbReference type="PROSITE" id="PS50977"/>
    </source>
</evidence>
<dbReference type="Pfam" id="PF00440">
    <property type="entry name" value="TetR_N"/>
    <property type="match status" value="1"/>
</dbReference>
<dbReference type="InterPro" id="IPR001647">
    <property type="entry name" value="HTH_TetR"/>
</dbReference>
<dbReference type="InterPro" id="IPR050109">
    <property type="entry name" value="HTH-type_TetR-like_transc_reg"/>
</dbReference>
<evidence type="ECO:0000256" key="3">
    <source>
        <dbReference type="ARBA" id="ARBA00023163"/>
    </source>
</evidence>
<feature type="domain" description="HTH tetR-type" evidence="5">
    <location>
        <begin position="19"/>
        <end position="79"/>
    </location>
</feature>
<dbReference type="InterPro" id="IPR025996">
    <property type="entry name" value="MT1864/Rv1816-like_C"/>
</dbReference>
<accession>A0ABN0YKG7</accession>
<dbReference type="EMBL" id="BAAAEJ010000009">
    <property type="protein sequence ID" value="GAA0398634.1"/>
    <property type="molecule type" value="Genomic_DNA"/>
</dbReference>
<dbReference type="RefSeq" id="WP_167178205.1">
    <property type="nucleotide sequence ID" value="NZ_BAAAEJ010000009.1"/>
</dbReference>
<dbReference type="Proteomes" id="UP001500791">
    <property type="component" value="Unassembled WGS sequence"/>
</dbReference>
<dbReference type="Pfam" id="PF13305">
    <property type="entry name" value="TetR_C_33"/>
    <property type="match status" value="1"/>
</dbReference>
<dbReference type="Gene3D" id="1.10.357.10">
    <property type="entry name" value="Tetracycline Repressor, domain 2"/>
    <property type="match status" value="1"/>
</dbReference>
<keyword evidence="7" id="KW-1185">Reference proteome</keyword>
<dbReference type="PANTHER" id="PTHR30055:SF212">
    <property type="entry name" value="TETR-FAMILY FAMILY TRANSCRIPTIONAL REGULATOR"/>
    <property type="match status" value="1"/>
</dbReference>
<dbReference type="InterPro" id="IPR009057">
    <property type="entry name" value="Homeodomain-like_sf"/>
</dbReference>
<dbReference type="SUPFAM" id="SSF48498">
    <property type="entry name" value="Tetracyclin repressor-like, C-terminal domain"/>
    <property type="match status" value="1"/>
</dbReference>
<keyword evidence="1" id="KW-0805">Transcription regulation</keyword>
<dbReference type="PROSITE" id="PS50977">
    <property type="entry name" value="HTH_TETR_2"/>
    <property type="match status" value="1"/>
</dbReference>
<evidence type="ECO:0000313" key="7">
    <source>
        <dbReference type="Proteomes" id="UP001500791"/>
    </source>
</evidence>
<evidence type="ECO:0000256" key="4">
    <source>
        <dbReference type="PROSITE-ProRule" id="PRU00335"/>
    </source>
</evidence>
<keyword evidence="2 4" id="KW-0238">DNA-binding</keyword>
<proteinExistence type="predicted"/>
<feature type="DNA-binding region" description="H-T-H motif" evidence="4">
    <location>
        <begin position="42"/>
        <end position="61"/>
    </location>
</feature>
<dbReference type="PROSITE" id="PS01081">
    <property type="entry name" value="HTH_TETR_1"/>
    <property type="match status" value="1"/>
</dbReference>
<sequence length="209" mass="23345">MTDQTPKARSVRKPKGEGHVRRGEILAAAELIFVADGYEGATIRKIADAVGVSSTALYLHFRDKSEILNEICQHAFSTLLMRCQELAETEKDPLVRLRRLLHSYVSFGFENANAYRLAFMTPVVQIYADEQGLARVVAAELYSSFERGVEQALPSGHEPQRAKVLAQILLASTHGLVSIVMMKPHVDWADREDLINTQLDILLKALETQ</sequence>
<name>A0ABN0YKG7_9CAUL</name>
<protein>
    <submittedName>
        <fullName evidence="6">TetR/AcrR family transcriptional regulator</fullName>
    </submittedName>
</protein>
<dbReference type="PRINTS" id="PR00455">
    <property type="entry name" value="HTHTETR"/>
</dbReference>
<dbReference type="PANTHER" id="PTHR30055">
    <property type="entry name" value="HTH-TYPE TRANSCRIPTIONAL REGULATOR RUTR"/>
    <property type="match status" value="1"/>
</dbReference>
<reference evidence="6 7" key="1">
    <citation type="journal article" date="2019" name="Int. J. Syst. Evol. Microbiol.">
        <title>The Global Catalogue of Microorganisms (GCM) 10K type strain sequencing project: providing services to taxonomists for standard genome sequencing and annotation.</title>
        <authorList>
            <consortium name="The Broad Institute Genomics Platform"/>
            <consortium name="The Broad Institute Genome Sequencing Center for Infectious Disease"/>
            <person name="Wu L."/>
            <person name="Ma J."/>
        </authorList>
    </citation>
    <scope>NUCLEOTIDE SEQUENCE [LARGE SCALE GENOMIC DNA]</scope>
    <source>
        <strain evidence="6 7">JCM 13476</strain>
    </source>
</reference>
<dbReference type="InterPro" id="IPR023772">
    <property type="entry name" value="DNA-bd_HTH_TetR-type_CS"/>
</dbReference>
<gene>
    <name evidence="6" type="ORF">GCM10009093_26510</name>
</gene>
<keyword evidence="3" id="KW-0804">Transcription</keyword>
<dbReference type="InterPro" id="IPR036271">
    <property type="entry name" value="Tet_transcr_reg_TetR-rel_C_sf"/>
</dbReference>
<evidence type="ECO:0000313" key="6">
    <source>
        <dbReference type="EMBL" id="GAA0398634.1"/>
    </source>
</evidence>
<evidence type="ECO:0000256" key="2">
    <source>
        <dbReference type="ARBA" id="ARBA00023125"/>
    </source>
</evidence>
<dbReference type="SUPFAM" id="SSF46689">
    <property type="entry name" value="Homeodomain-like"/>
    <property type="match status" value="1"/>
</dbReference>
<comment type="caution">
    <text evidence="6">The sequence shown here is derived from an EMBL/GenBank/DDBJ whole genome shotgun (WGS) entry which is preliminary data.</text>
</comment>
<evidence type="ECO:0000256" key="1">
    <source>
        <dbReference type="ARBA" id="ARBA00023015"/>
    </source>
</evidence>
<organism evidence="6 7">
    <name type="scientific">Brevundimonas terrae</name>
    <dbReference type="NCBI Taxonomy" id="363631"/>
    <lineage>
        <taxon>Bacteria</taxon>
        <taxon>Pseudomonadati</taxon>
        <taxon>Pseudomonadota</taxon>
        <taxon>Alphaproteobacteria</taxon>
        <taxon>Caulobacterales</taxon>
        <taxon>Caulobacteraceae</taxon>
        <taxon>Brevundimonas</taxon>
    </lineage>
</organism>